<dbReference type="PANTHER" id="PTHR13439">
    <property type="entry name" value="CT120 PROTEIN"/>
    <property type="match status" value="1"/>
</dbReference>
<dbReference type="VEuPathDB" id="AmoebaDB:NfTy_000860"/>
<dbReference type="OMA" id="YNGILMW"/>
<feature type="compositionally biased region" description="Basic and acidic residues" evidence="6">
    <location>
        <begin position="306"/>
        <end position="316"/>
    </location>
</feature>
<dbReference type="InterPro" id="IPR050846">
    <property type="entry name" value="TLCD"/>
</dbReference>
<proteinExistence type="predicted"/>
<name>A0A6A5CFY8_NAEFO</name>
<dbReference type="GO" id="GO:0005783">
    <property type="term" value="C:endoplasmic reticulum"/>
    <property type="evidence" value="ECO:0007669"/>
    <property type="project" value="TreeGrafter"/>
</dbReference>
<evidence type="ECO:0000256" key="4">
    <source>
        <dbReference type="ARBA" id="ARBA00023136"/>
    </source>
</evidence>
<feature type="transmembrane region" description="Helical" evidence="7">
    <location>
        <begin position="215"/>
        <end position="242"/>
    </location>
</feature>
<feature type="region of interest" description="Disordered" evidence="6">
    <location>
        <begin position="293"/>
        <end position="338"/>
    </location>
</feature>
<reference evidence="9 10" key="1">
    <citation type="journal article" date="2019" name="Sci. Rep.">
        <title>Nanopore sequencing improves the draft genome of the human pathogenic amoeba Naegleria fowleri.</title>
        <authorList>
            <person name="Liechti N."/>
            <person name="Schurch N."/>
            <person name="Bruggmann R."/>
            <person name="Wittwer M."/>
        </authorList>
    </citation>
    <scope>NUCLEOTIDE SEQUENCE [LARGE SCALE GENOMIC DNA]</scope>
    <source>
        <strain evidence="9 10">ATCC 30894</strain>
    </source>
</reference>
<dbReference type="PANTHER" id="PTHR13439:SF0">
    <property type="entry name" value="TOPOISOMERASE I DAMAGE AFFECTED PROTEIN 4"/>
    <property type="match status" value="1"/>
</dbReference>
<comment type="subcellular location">
    <subcellularLocation>
        <location evidence="1">Membrane</location>
        <topology evidence="1">Multi-pass membrane protein</topology>
    </subcellularLocation>
</comment>
<feature type="domain" description="TLC" evidence="8">
    <location>
        <begin position="85"/>
        <end position="287"/>
    </location>
</feature>
<feature type="transmembrane region" description="Helical" evidence="7">
    <location>
        <begin position="94"/>
        <end position="116"/>
    </location>
</feature>
<evidence type="ECO:0000313" key="9">
    <source>
        <dbReference type="EMBL" id="KAF0984500.1"/>
    </source>
</evidence>
<keyword evidence="4 5" id="KW-0472">Membrane</keyword>
<organism evidence="9 10">
    <name type="scientific">Naegleria fowleri</name>
    <name type="common">Brain eating amoeba</name>
    <dbReference type="NCBI Taxonomy" id="5763"/>
    <lineage>
        <taxon>Eukaryota</taxon>
        <taxon>Discoba</taxon>
        <taxon>Heterolobosea</taxon>
        <taxon>Tetramitia</taxon>
        <taxon>Eutetramitia</taxon>
        <taxon>Vahlkampfiidae</taxon>
        <taxon>Naegleria</taxon>
    </lineage>
</organism>
<feature type="transmembrane region" description="Helical" evidence="7">
    <location>
        <begin position="128"/>
        <end position="150"/>
    </location>
</feature>
<dbReference type="Proteomes" id="UP000444721">
    <property type="component" value="Unassembled WGS sequence"/>
</dbReference>
<dbReference type="SMART" id="SM00724">
    <property type="entry name" value="TLC"/>
    <property type="match status" value="1"/>
</dbReference>
<evidence type="ECO:0000256" key="6">
    <source>
        <dbReference type="SAM" id="MobiDB-lite"/>
    </source>
</evidence>
<evidence type="ECO:0000256" key="2">
    <source>
        <dbReference type="ARBA" id="ARBA00022692"/>
    </source>
</evidence>
<dbReference type="Pfam" id="PF03798">
    <property type="entry name" value="TRAM_LAG1_CLN8"/>
    <property type="match status" value="1"/>
</dbReference>
<dbReference type="VEuPathDB" id="AmoebaDB:FDP41_000399"/>
<dbReference type="InterPro" id="IPR006634">
    <property type="entry name" value="TLC-dom"/>
</dbReference>
<dbReference type="EMBL" id="VFQX01000002">
    <property type="protein sequence ID" value="KAF0984500.1"/>
    <property type="molecule type" value="Genomic_DNA"/>
</dbReference>
<dbReference type="PROSITE" id="PS50922">
    <property type="entry name" value="TLC"/>
    <property type="match status" value="1"/>
</dbReference>
<feature type="compositionally biased region" description="Polar residues" evidence="6">
    <location>
        <begin position="293"/>
        <end position="305"/>
    </location>
</feature>
<feature type="transmembrane region" description="Helical" evidence="7">
    <location>
        <begin position="170"/>
        <end position="194"/>
    </location>
</feature>
<sequence>MASSSSSYLCGFISETQSPLERWRSYVQQGLFSNELHFLSYRGYMIPIVMVLSVAFHSLLYYVFSDWFSKKYSSTFRKKIFNSDMDRKEWNSRIVSNVHAIIATVLSFYCLFSVYLPTDNYNGILAKSAPICTFLLTYCAGYFLYDLIIVAADYPHLGGMETILHHTTSFVALIGSMLWEKCVVLLVLMLFTEISTPFVNQRYFLSKCNMKSTKLYAYNGILMWASFGVVRISFCFYMPYIILADSLTWCSFPIGWILSVWLMVISISLLNIIWFYKITTGLIQVLFAKSTPRNADESTPSTSTAKNEEAKETHTDSEDEADDVSEATSTTLPLVSRR</sequence>
<evidence type="ECO:0000256" key="1">
    <source>
        <dbReference type="ARBA" id="ARBA00004141"/>
    </source>
</evidence>
<evidence type="ECO:0000256" key="7">
    <source>
        <dbReference type="SAM" id="Phobius"/>
    </source>
</evidence>
<dbReference type="OrthoDB" id="10266980at2759"/>
<dbReference type="GO" id="GO:0055088">
    <property type="term" value="P:lipid homeostasis"/>
    <property type="evidence" value="ECO:0007669"/>
    <property type="project" value="TreeGrafter"/>
</dbReference>
<protein>
    <recommendedName>
        <fullName evidence="8">TLC domain-containing protein</fullName>
    </recommendedName>
</protein>
<dbReference type="GO" id="GO:0016020">
    <property type="term" value="C:membrane"/>
    <property type="evidence" value="ECO:0007669"/>
    <property type="project" value="UniProtKB-SubCell"/>
</dbReference>
<feature type="transmembrane region" description="Helical" evidence="7">
    <location>
        <begin position="254"/>
        <end position="276"/>
    </location>
</feature>
<dbReference type="RefSeq" id="XP_044569213.1">
    <property type="nucleotide sequence ID" value="XM_044707354.1"/>
</dbReference>
<keyword evidence="3 7" id="KW-1133">Transmembrane helix</keyword>
<gene>
    <name evidence="9" type="ORF">FDP41_000399</name>
</gene>
<comment type="caution">
    <text evidence="9">The sequence shown here is derived from an EMBL/GenBank/DDBJ whole genome shotgun (WGS) entry which is preliminary data.</text>
</comment>
<accession>A0A6A5CFY8</accession>
<keyword evidence="2 5" id="KW-0812">Transmembrane</keyword>
<evidence type="ECO:0000256" key="5">
    <source>
        <dbReference type="PROSITE-ProRule" id="PRU00205"/>
    </source>
</evidence>
<dbReference type="GeneID" id="68107617"/>
<feature type="transmembrane region" description="Helical" evidence="7">
    <location>
        <begin position="44"/>
        <end position="64"/>
    </location>
</feature>
<evidence type="ECO:0000259" key="8">
    <source>
        <dbReference type="PROSITE" id="PS50922"/>
    </source>
</evidence>
<evidence type="ECO:0000313" key="10">
    <source>
        <dbReference type="Proteomes" id="UP000444721"/>
    </source>
</evidence>
<evidence type="ECO:0000256" key="3">
    <source>
        <dbReference type="ARBA" id="ARBA00022989"/>
    </source>
</evidence>
<keyword evidence="10" id="KW-1185">Reference proteome</keyword>
<dbReference type="VEuPathDB" id="AmoebaDB:NF0005560"/>
<dbReference type="AlphaFoldDB" id="A0A6A5CFY8"/>